<evidence type="ECO:0000256" key="6">
    <source>
        <dbReference type="SAM" id="Phobius"/>
    </source>
</evidence>
<evidence type="ECO:0000256" key="2">
    <source>
        <dbReference type="ARBA" id="ARBA00022475"/>
    </source>
</evidence>
<name>A0A381N5Q8_9ZZZZ</name>
<evidence type="ECO:0000256" key="1">
    <source>
        <dbReference type="ARBA" id="ARBA00004651"/>
    </source>
</evidence>
<dbReference type="InterPro" id="IPR025857">
    <property type="entry name" value="MacB_PCD"/>
</dbReference>
<evidence type="ECO:0000259" key="8">
    <source>
        <dbReference type="Pfam" id="PF12704"/>
    </source>
</evidence>
<keyword evidence="5 6" id="KW-0472">Membrane</keyword>
<dbReference type="InterPro" id="IPR051447">
    <property type="entry name" value="Lipoprotein-release_system"/>
</dbReference>
<feature type="transmembrane region" description="Helical" evidence="6">
    <location>
        <begin position="21"/>
        <end position="48"/>
    </location>
</feature>
<evidence type="ECO:0000256" key="3">
    <source>
        <dbReference type="ARBA" id="ARBA00022692"/>
    </source>
</evidence>
<dbReference type="PANTHER" id="PTHR30489:SF0">
    <property type="entry name" value="LIPOPROTEIN-RELEASING SYSTEM TRANSMEMBRANE PROTEIN LOLE"/>
    <property type="match status" value="1"/>
</dbReference>
<keyword evidence="3 6" id="KW-0812">Transmembrane</keyword>
<protein>
    <recommendedName>
        <fullName evidence="10">ABC3 transporter permease protein domain-containing protein</fullName>
    </recommendedName>
</protein>
<feature type="transmembrane region" description="Helical" evidence="6">
    <location>
        <begin position="267"/>
        <end position="291"/>
    </location>
</feature>
<feature type="transmembrane region" description="Helical" evidence="6">
    <location>
        <begin position="377"/>
        <end position="397"/>
    </location>
</feature>
<feature type="domain" description="MacB-like periplasmic core" evidence="8">
    <location>
        <begin position="27"/>
        <end position="228"/>
    </location>
</feature>
<dbReference type="PANTHER" id="PTHR30489">
    <property type="entry name" value="LIPOPROTEIN-RELEASING SYSTEM TRANSMEMBRANE PROTEIN LOLE"/>
    <property type="match status" value="1"/>
</dbReference>
<dbReference type="GO" id="GO:0044874">
    <property type="term" value="P:lipoprotein localization to outer membrane"/>
    <property type="evidence" value="ECO:0007669"/>
    <property type="project" value="TreeGrafter"/>
</dbReference>
<sequence length="411" mass="44810">MFKPFSLFVGLRYSLTRKRNRFLSFVSFISMLGVSLGVLVLIVALSVINGSISSLRDEALKSVPHVTVTGERLESSWDEYMVNARLSDRVIAAAPFLEGEAVLRFQGQDIFIQVRGVDPQLEAEVINNERQLFSDLLTILQETDNGIILGTQLAGVLGIYSGNEVSVTALNSLLGRSLSDAQGFEVIGFGDFGLYGNKNLVLIALDKAQALFAKDAGVDLQLRLRVSDIFNAELIAKELFGEMEAIDIQPWNETQANLFNALNMEKLLTSFMLSMIVIIGAVNIISTLVMVVSDKGSDIAILRTMGASRSVIMTIFVVQGLIVGIVGTLIGATLGVLLANNITGLSLWLEQLINLVFTDANVYLVSHLQTQINIGEVILVCMAALLISFLATLYPAFRASKIQPAEVLRYE</sequence>
<gene>
    <name evidence="9" type="ORF">METZ01_LOCUS1842</name>
</gene>
<proteinExistence type="predicted"/>
<dbReference type="Pfam" id="PF12704">
    <property type="entry name" value="MacB_PCD"/>
    <property type="match status" value="1"/>
</dbReference>
<dbReference type="GO" id="GO:0098797">
    <property type="term" value="C:plasma membrane protein complex"/>
    <property type="evidence" value="ECO:0007669"/>
    <property type="project" value="TreeGrafter"/>
</dbReference>
<organism evidence="9">
    <name type="scientific">marine metagenome</name>
    <dbReference type="NCBI Taxonomy" id="408172"/>
    <lineage>
        <taxon>unclassified sequences</taxon>
        <taxon>metagenomes</taxon>
        <taxon>ecological metagenomes</taxon>
    </lineage>
</organism>
<dbReference type="AlphaFoldDB" id="A0A381N5Q8"/>
<evidence type="ECO:0000259" key="7">
    <source>
        <dbReference type="Pfam" id="PF02687"/>
    </source>
</evidence>
<evidence type="ECO:0000256" key="4">
    <source>
        <dbReference type="ARBA" id="ARBA00022989"/>
    </source>
</evidence>
<dbReference type="EMBL" id="UINC01000098">
    <property type="protein sequence ID" value="SUZ48988.1"/>
    <property type="molecule type" value="Genomic_DNA"/>
</dbReference>
<keyword evidence="4 6" id="KW-1133">Transmembrane helix</keyword>
<reference evidence="9" key="1">
    <citation type="submission" date="2018-05" db="EMBL/GenBank/DDBJ databases">
        <authorList>
            <person name="Lanie J.A."/>
            <person name="Ng W.-L."/>
            <person name="Kazmierczak K.M."/>
            <person name="Andrzejewski T.M."/>
            <person name="Davidsen T.M."/>
            <person name="Wayne K.J."/>
            <person name="Tettelin H."/>
            <person name="Glass J.I."/>
            <person name="Rusch D."/>
            <person name="Podicherti R."/>
            <person name="Tsui H.-C.T."/>
            <person name="Winkler M.E."/>
        </authorList>
    </citation>
    <scope>NUCLEOTIDE SEQUENCE</scope>
</reference>
<evidence type="ECO:0008006" key="10">
    <source>
        <dbReference type="Google" id="ProtNLM"/>
    </source>
</evidence>
<dbReference type="Pfam" id="PF02687">
    <property type="entry name" value="FtsX"/>
    <property type="match status" value="1"/>
</dbReference>
<comment type="subcellular location">
    <subcellularLocation>
        <location evidence="1">Cell membrane</location>
        <topology evidence="1">Multi-pass membrane protein</topology>
    </subcellularLocation>
</comment>
<keyword evidence="2" id="KW-1003">Cell membrane</keyword>
<feature type="domain" description="ABC3 transporter permease C-terminal" evidence="7">
    <location>
        <begin position="271"/>
        <end position="404"/>
    </location>
</feature>
<dbReference type="InterPro" id="IPR003838">
    <property type="entry name" value="ABC3_permease_C"/>
</dbReference>
<evidence type="ECO:0000256" key="5">
    <source>
        <dbReference type="ARBA" id="ARBA00023136"/>
    </source>
</evidence>
<evidence type="ECO:0000313" key="9">
    <source>
        <dbReference type="EMBL" id="SUZ48988.1"/>
    </source>
</evidence>
<feature type="transmembrane region" description="Helical" evidence="6">
    <location>
        <begin position="311"/>
        <end position="339"/>
    </location>
</feature>
<accession>A0A381N5Q8</accession>